<reference evidence="1" key="1">
    <citation type="submission" date="2015-10" db="EMBL/GenBank/DDBJ databases">
        <authorList>
            <person name="Gilbert D.G."/>
        </authorList>
    </citation>
    <scope>NUCLEOTIDE SEQUENCE</scope>
    <source>
        <strain evidence="1">Phyl III-seqv23</strain>
    </source>
</reference>
<accession>A0A0S4TMC0</accession>
<sequence length="91" mass="10871">MQFSIEFIYTKFQIDREQNRREYRRYSVPQDKDCVQVRHVSHLNTILKKYGKQSSISRKISLTSDHISPSKNRIHLSRNFSETKCKPSTSH</sequence>
<name>A0A0S4TMC0_RALSL</name>
<proteinExistence type="predicted"/>
<organism evidence="1">
    <name type="scientific">Ralstonia solanacearum</name>
    <name type="common">Pseudomonas solanacearum</name>
    <dbReference type="NCBI Taxonomy" id="305"/>
    <lineage>
        <taxon>Bacteria</taxon>
        <taxon>Pseudomonadati</taxon>
        <taxon>Pseudomonadota</taxon>
        <taxon>Betaproteobacteria</taxon>
        <taxon>Burkholderiales</taxon>
        <taxon>Burkholderiaceae</taxon>
        <taxon>Ralstonia</taxon>
        <taxon>Ralstonia solanacearum species complex</taxon>
    </lineage>
</organism>
<evidence type="ECO:0000313" key="1">
    <source>
        <dbReference type="EMBL" id="CUV11232.1"/>
    </source>
</evidence>
<dbReference type="AlphaFoldDB" id="A0A0S4TMC0"/>
<protein>
    <submittedName>
        <fullName evidence="1">Uncharacterized protein</fullName>
    </submittedName>
</protein>
<dbReference type="EMBL" id="LN899819">
    <property type="protein sequence ID" value="CUV11232.1"/>
    <property type="molecule type" value="Genomic_DNA"/>
</dbReference>
<gene>
    <name evidence="1" type="ORF">RUN39_v1_70100</name>
</gene>